<evidence type="ECO:0000259" key="1">
    <source>
        <dbReference type="Pfam" id="PF01973"/>
    </source>
</evidence>
<dbReference type="RefSeq" id="WP_198442122.1">
    <property type="nucleotide sequence ID" value="NZ_CBCSHE010000001.1"/>
</dbReference>
<dbReference type="Pfam" id="PF01973">
    <property type="entry name" value="MptE-like"/>
    <property type="match status" value="1"/>
</dbReference>
<dbReference type="KEGG" id="tper:IWA51_08620"/>
<dbReference type="PANTHER" id="PTHR41786">
    <property type="entry name" value="MOTILITY ACCESSORY FACTOR MAF"/>
    <property type="match status" value="1"/>
</dbReference>
<name>A0A7T3RBZ1_9SPIR</name>
<keyword evidence="4" id="KW-1185">Reference proteome</keyword>
<dbReference type="EMBL" id="CP064936">
    <property type="protein sequence ID" value="QQA00334.1"/>
    <property type="molecule type" value="Genomic_DNA"/>
</dbReference>
<dbReference type="AlphaFoldDB" id="A0A7T3RBZ1"/>
<dbReference type="InterPro" id="IPR002826">
    <property type="entry name" value="MptE-like"/>
</dbReference>
<evidence type="ECO:0000259" key="2">
    <source>
        <dbReference type="Pfam" id="PF20157"/>
    </source>
</evidence>
<keyword evidence="3" id="KW-0808">Transferase</keyword>
<dbReference type="PANTHER" id="PTHR41786:SF1">
    <property type="entry name" value="6-HYDROXYMETHYLPTERIN DIPHOSPHOKINASE MPTE-LIKE DOMAIN-CONTAINING PROTEIN"/>
    <property type="match status" value="1"/>
</dbReference>
<proteinExistence type="predicted"/>
<accession>A0A7T3RBZ1</accession>
<reference evidence="3 4" key="1">
    <citation type="submission" date="2020-11" db="EMBL/GenBank/DDBJ databases">
        <title>Treponema Peruensis nv. sp., first commensal Treponema isolated from human feces.</title>
        <authorList>
            <person name="Belkhou C."/>
            <person name="Raes J."/>
        </authorList>
    </citation>
    <scope>NUCLEOTIDE SEQUENCE [LARGE SCALE GENOMIC DNA]</scope>
    <source>
        <strain evidence="3 4">RCC2812</strain>
    </source>
</reference>
<sequence length="603" mass="67526">MSSLLNKNLKLLKERFPGLSELWQDCTPAPLQIVSAKNGQPTVIENNIPLHSKYNPQKEAEEAVKAFDENKYSAAVFLGFGLGYAPVAFAKRFPQAAIILVESNPSRLLAALNETDWENIFSHKNLILAVGASKEQTQSLLDRYNAKEIFVFKNNAQIQHDRDFFSAVEETLAEGKQRDSVNEKTLEKFSRLWLKNSCINAKQIILCDTIQKFRNKFSGLPFLILAAGPTLSDTLLLLRQISQKTVTVCVDTALHSCLQYGIEPDFILLSDPQYYCSLHLEFLKSPSSVLVTEIAAWPSVFRFNCREKVLYASQFPIGQYFESRMSKSGSRGWGLGAGGSVSTTAWDFARYCGANVIFMAGLDLGFPKGQTHIRGSQFEQKAHEVSSRLNTAETEGTVALINGALIKKQDYCGNGIFTDKKMLLFAQWFKKNCTEAALGGLDTYSLSDKSLFIEGIKTELPKALLDLPDIRQKKNSILCENSQTINADKSEFMHILNEFLYELNELSDIAREGINFCNRALAAPEKTDRILYTLSDLDKKILASGAKQAAELVFPTKSRLEFLTKDINTGETSGQIQFSRILYEQLYTSAEECKKFLNKSILL</sequence>
<dbReference type="Pfam" id="PF20157">
    <property type="entry name" value="Maf_flag10_N"/>
    <property type="match status" value="1"/>
</dbReference>
<feature type="domain" description="Glycosyltransferase Maf N-terminal" evidence="2">
    <location>
        <begin position="71"/>
        <end position="123"/>
    </location>
</feature>
<evidence type="ECO:0000313" key="4">
    <source>
        <dbReference type="Proteomes" id="UP000595224"/>
    </source>
</evidence>
<protein>
    <submittedName>
        <fullName evidence="3">Motility associated factor glycosyltransferase family protein</fullName>
    </submittedName>
</protein>
<dbReference type="GO" id="GO:0016740">
    <property type="term" value="F:transferase activity"/>
    <property type="evidence" value="ECO:0007669"/>
    <property type="project" value="UniProtKB-KW"/>
</dbReference>
<gene>
    <name evidence="3" type="ORF">IWA51_08620</name>
</gene>
<feature type="domain" description="6-hydroxymethylpterin diphosphokinase MptE-like" evidence="1">
    <location>
        <begin position="196"/>
        <end position="368"/>
    </location>
</feature>
<dbReference type="Proteomes" id="UP000595224">
    <property type="component" value="Chromosome"/>
</dbReference>
<organism evidence="3 4">
    <name type="scientific">Treponema peruense</name>
    <dbReference type="NCBI Taxonomy" id="2787628"/>
    <lineage>
        <taxon>Bacteria</taxon>
        <taxon>Pseudomonadati</taxon>
        <taxon>Spirochaetota</taxon>
        <taxon>Spirochaetia</taxon>
        <taxon>Spirochaetales</taxon>
        <taxon>Treponemataceae</taxon>
        <taxon>Treponema</taxon>
    </lineage>
</organism>
<dbReference type="InterPro" id="IPR045376">
    <property type="entry name" value="Maf_N"/>
</dbReference>
<evidence type="ECO:0000313" key="3">
    <source>
        <dbReference type="EMBL" id="QQA00334.1"/>
    </source>
</evidence>